<reference evidence="2" key="1">
    <citation type="submission" date="2022-10" db="EMBL/GenBank/DDBJ databases">
        <authorList>
            <person name="Chen Y."/>
            <person name="Dougan E. K."/>
            <person name="Chan C."/>
            <person name="Rhodes N."/>
            <person name="Thang M."/>
        </authorList>
    </citation>
    <scope>NUCLEOTIDE SEQUENCE</scope>
</reference>
<gene>
    <name evidence="2" type="ORF">C1SCF055_LOCUS44251</name>
</gene>
<feature type="compositionally biased region" description="Basic and acidic residues" evidence="1">
    <location>
        <begin position="498"/>
        <end position="510"/>
    </location>
</feature>
<feature type="compositionally biased region" description="Acidic residues" evidence="1">
    <location>
        <begin position="82"/>
        <end position="102"/>
    </location>
</feature>
<comment type="caution">
    <text evidence="2">The sequence shown here is derived from an EMBL/GenBank/DDBJ whole genome shotgun (WGS) entry which is preliminary data.</text>
</comment>
<protein>
    <submittedName>
        <fullName evidence="2">Uncharacterized protein</fullName>
    </submittedName>
</protein>
<feature type="compositionally biased region" description="Polar residues" evidence="1">
    <location>
        <begin position="396"/>
        <end position="411"/>
    </location>
</feature>
<name>A0A9P1GRM2_9DINO</name>
<dbReference type="AlphaFoldDB" id="A0A9P1GRM2"/>
<keyword evidence="4" id="KW-1185">Reference proteome</keyword>
<dbReference type="EMBL" id="CAMXCT020006771">
    <property type="protein sequence ID" value="CAL1173157.1"/>
    <property type="molecule type" value="Genomic_DNA"/>
</dbReference>
<evidence type="ECO:0000313" key="3">
    <source>
        <dbReference type="EMBL" id="CAL1173157.1"/>
    </source>
</evidence>
<accession>A0A9P1GRM2</accession>
<dbReference type="EMBL" id="CAMXCT030006771">
    <property type="protein sequence ID" value="CAL4807094.1"/>
    <property type="molecule type" value="Genomic_DNA"/>
</dbReference>
<feature type="region of interest" description="Disordered" evidence="1">
    <location>
        <begin position="687"/>
        <end position="724"/>
    </location>
</feature>
<evidence type="ECO:0000313" key="4">
    <source>
        <dbReference type="Proteomes" id="UP001152797"/>
    </source>
</evidence>
<organism evidence="2">
    <name type="scientific">Cladocopium goreaui</name>
    <dbReference type="NCBI Taxonomy" id="2562237"/>
    <lineage>
        <taxon>Eukaryota</taxon>
        <taxon>Sar</taxon>
        <taxon>Alveolata</taxon>
        <taxon>Dinophyceae</taxon>
        <taxon>Suessiales</taxon>
        <taxon>Symbiodiniaceae</taxon>
        <taxon>Cladocopium</taxon>
    </lineage>
</organism>
<reference evidence="3" key="2">
    <citation type="submission" date="2024-04" db="EMBL/GenBank/DDBJ databases">
        <authorList>
            <person name="Chen Y."/>
            <person name="Shah S."/>
            <person name="Dougan E. K."/>
            <person name="Thang M."/>
            <person name="Chan C."/>
        </authorList>
    </citation>
    <scope>NUCLEOTIDE SEQUENCE [LARGE SCALE GENOMIC DNA]</scope>
</reference>
<feature type="compositionally biased region" description="Acidic residues" evidence="1">
    <location>
        <begin position="694"/>
        <end position="710"/>
    </location>
</feature>
<feature type="compositionally biased region" description="Basic and acidic residues" evidence="1">
    <location>
        <begin position="348"/>
        <end position="360"/>
    </location>
</feature>
<feature type="compositionally biased region" description="Basic and acidic residues" evidence="1">
    <location>
        <begin position="210"/>
        <end position="231"/>
    </location>
</feature>
<feature type="region of interest" description="Disordered" evidence="1">
    <location>
        <begin position="187"/>
        <end position="644"/>
    </location>
</feature>
<feature type="compositionally biased region" description="Low complexity" evidence="1">
    <location>
        <begin position="386"/>
        <end position="395"/>
    </location>
</feature>
<evidence type="ECO:0000313" key="2">
    <source>
        <dbReference type="EMBL" id="CAI4019782.1"/>
    </source>
</evidence>
<feature type="compositionally biased region" description="Basic and acidic residues" evidence="1">
    <location>
        <begin position="187"/>
        <end position="201"/>
    </location>
</feature>
<proteinExistence type="predicted"/>
<dbReference type="EMBL" id="CAMXCT010006771">
    <property type="protein sequence ID" value="CAI4019782.1"/>
    <property type="molecule type" value="Genomic_DNA"/>
</dbReference>
<evidence type="ECO:0000256" key="1">
    <source>
        <dbReference type="SAM" id="MobiDB-lite"/>
    </source>
</evidence>
<feature type="region of interest" description="Disordered" evidence="1">
    <location>
        <begin position="62"/>
        <end position="111"/>
    </location>
</feature>
<feature type="compositionally biased region" description="Basic and acidic residues" evidence="1">
    <location>
        <begin position="597"/>
        <end position="609"/>
    </location>
</feature>
<sequence>MPSWKHGCICSRLSNFCLSHSWHGSLLSSWIAKGAAASLQFLRRSMPGAIFEKDLLQVASTEEESEKDTRRLSVGTTATGVPEEDDVLQELDESDEGEDINNVDDHSDGDGVAQASVQQGLLNAESEDDLEAPEVLKTESEDNLEAAMNLKVDMKTLPAVTLDGRLISAEEFYLDLFSRAFSPVNDATERDELGGSGEKKRIQQGQRWSQRPETERADESKGPAHWKEPGHRKGNKGWAKGSKGKQPTNPREVRVPKTSGKGSPPSSPEPQEREEACAQEPEPANAHQSAGAEESQPSSKASTPREESAHPSGSCSARSSELLEKQEPEPAQPEEPTERAEPAAPAEPAERAEAAGESKTKTVLTGWAKLFGGPSAADPAPRKGSKGSSKGSKGKQPTNPREVQVPKTSGKGSPPSSPEPEAREEACAQEPEPANAHQSAGAEESQPSSKASTPREESAHPSGSCSARSSELLEKQEPEPAEAEEPTERAEPAAPAEPAERAEAAGESKAKTVLCPRPQEKEAPLLVQSQKQGRKPAHKNPSLRMPTIVLERRREESAHPSGSCSARSSELLEKQEPEPAEPEEPTERAEPAAPAEPAERAEAAGESKTKTVLTGWAKLFGGPSAADPAPRKGKKGSSILKSHVSKPMQGHSQLCGYRLWLRIFKSLDTRWHGAWNLQRHATVREVLPQSEPVQQDEEEEEGVMEVSEESEGGHESFDGSDAEW</sequence>
<dbReference type="Proteomes" id="UP001152797">
    <property type="component" value="Unassembled WGS sequence"/>
</dbReference>